<keyword evidence="3" id="KW-0862">Zinc</keyword>
<evidence type="ECO:0000313" key="6">
    <source>
        <dbReference type="EMBL" id="KAL3778401.1"/>
    </source>
</evidence>
<keyword evidence="1" id="KW-0479">Metal-binding</keyword>
<sequence>MSSLLDIEMFWYASFQLGKLCLCFNNHELLIDHRHRSHTLKPDRTIRLSKENAKLLPEKIYDQSTTTTDTKAAPTCSICINDLKSGDVLKVLSPCQHTFHSKCIVQWLTEYKNCCPLCMKPVLVKH</sequence>
<name>A0ABD3NU41_9STRA</name>
<evidence type="ECO:0000256" key="1">
    <source>
        <dbReference type="ARBA" id="ARBA00022723"/>
    </source>
</evidence>
<evidence type="ECO:0000256" key="3">
    <source>
        <dbReference type="ARBA" id="ARBA00022833"/>
    </source>
</evidence>
<dbReference type="PROSITE" id="PS50089">
    <property type="entry name" value="ZF_RING_2"/>
    <property type="match status" value="1"/>
</dbReference>
<dbReference type="SUPFAM" id="SSF57850">
    <property type="entry name" value="RING/U-box"/>
    <property type="match status" value="1"/>
</dbReference>
<protein>
    <recommendedName>
        <fullName evidence="5">RING-type domain-containing protein</fullName>
    </recommendedName>
</protein>
<dbReference type="Pfam" id="PF13639">
    <property type="entry name" value="zf-RING_2"/>
    <property type="match status" value="1"/>
</dbReference>
<dbReference type="InterPro" id="IPR001841">
    <property type="entry name" value="Znf_RING"/>
</dbReference>
<evidence type="ECO:0000256" key="2">
    <source>
        <dbReference type="ARBA" id="ARBA00022771"/>
    </source>
</evidence>
<accession>A0ABD3NU41</accession>
<feature type="domain" description="RING-type" evidence="5">
    <location>
        <begin position="76"/>
        <end position="118"/>
    </location>
</feature>
<comment type="caution">
    <text evidence="6">The sequence shown here is derived from an EMBL/GenBank/DDBJ whole genome shotgun (WGS) entry which is preliminary data.</text>
</comment>
<gene>
    <name evidence="6" type="ORF">ACHAWO_013279</name>
</gene>
<dbReference type="Gene3D" id="3.30.40.10">
    <property type="entry name" value="Zinc/RING finger domain, C3HC4 (zinc finger)"/>
    <property type="match status" value="1"/>
</dbReference>
<dbReference type="InterPro" id="IPR013083">
    <property type="entry name" value="Znf_RING/FYVE/PHD"/>
</dbReference>
<dbReference type="Proteomes" id="UP001530400">
    <property type="component" value="Unassembled WGS sequence"/>
</dbReference>
<evidence type="ECO:0000313" key="7">
    <source>
        <dbReference type="Proteomes" id="UP001530400"/>
    </source>
</evidence>
<keyword evidence="2 4" id="KW-0863">Zinc-finger</keyword>
<reference evidence="6 7" key="1">
    <citation type="submission" date="2024-10" db="EMBL/GenBank/DDBJ databases">
        <title>Updated reference genomes for cyclostephanoid diatoms.</title>
        <authorList>
            <person name="Roberts W.R."/>
            <person name="Alverson A.J."/>
        </authorList>
    </citation>
    <scope>NUCLEOTIDE SEQUENCE [LARGE SCALE GENOMIC DNA]</scope>
    <source>
        <strain evidence="6 7">AJA010-31</strain>
    </source>
</reference>
<dbReference type="EMBL" id="JALLPJ020000987">
    <property type="protein sequence ID" value="KAL3778401.1"/>
    <property type="molecule type" value="Genomic_DNA"/>
</dbReference>
<dbReference type="InterPro" id="IPR051834">
    <property type="entry name" value="RING_finger_E3_ligase"/>
</dbReference>
<evidence type="ECO:0000259" key="5">
    <source>
        <dbReference type="PROSITE" id="PS50089"/>
    </source>
</evidence>
<keyword evidence="7" id="KW-1185">Reference proteome</keyword>
<dbReference type="GO" id="GO:0008270">
    <property type="term" value="F:zinc ion binding"/>
    <property type="evidence" value="ECO:0007669"/>
    <property type="project" value="UniProtKB-KW"/>
</dbReference>
<organism evidence="6 7">
    <name type="scientific">Cyclotella atomus</name>
    <dbReference type="NCBI Taxonomy" id="382360"/>
    <lineage>
        <taxon>Eukaryota</taxon>
        <taxon>Sar</taxon>
        <taxon>Stramenopiles</taxon>
        <taxon>Ochrophyta</taxon>
        <taxon>Bacillariophyta</taxon>
        <taxon>Coscinodiscophyceae</taxon>
        <taxon>Thalassiosirophycidae</taxon>
        <taxon>Stephanodiscales</taxon>
        <taxon>Stephanodiscaceae</taxon>
        <taxon>Cyclotella</taxon>
    </lineage>
</organism>
<dbReference type="AlphaFoldDB" id="A0ABD3NU41"/>
<proteinExistence type="predicted"/>
<dbReference type="SMART" id="SM00184">
    <property type="entry name" value="RING"/>
    <property type="match status" value="1"/>
</dbReference>
<evidence type="ECO:0000256" key="4">
    <source>
        <dbReference type="PROSITE-ProRule" id="PRU00175"/>
    </source>
</evidence>
<dbReference type="PANTHER" id="PTHR45931:SF3">
    <property type="entry name" value="RING ZINC FINGER-CONTAINING PROTEIN"/>
    <property type="match status" value="1"/>
</dbReference>
<dbReference type="PANTHER" id="PTHR45931">
    <property type="entry name" value="SI:CH211-59O9.10"/>
    <property type="match status" value="1"/>
</dbReference>